<reference evidence="1" key="1">
    <citation type="journal article" date="2017" name="Nature">
        <title>The sunflower genome provides insights into oil metabolism, flowering and Asterid evolution.</title>
        <authorList>
            <person name="Badouin H."/>
            <person name="Gouzy J."/>
            <person name="Grassa C.J."/>
            <person name="Murat F."/>
            <person name="Staton S.E."/>
            <person name="Cottret L."/>
            <person name="Lelandais-Briere C."/>
            <person name="Owens G.L."/>
            <person name="Carrere S."/>
            <person name="Mayjonade B."/>
            <person name="Legrand L."/>
            <person name="Gill N."/>
            <person name="Kane N.C."/>
            <person name="Bowers J.E."/>
            <person name="Hubner S."/>
            <person name="Bellec A."/>
            <person name="Berard A."/>
            <person name="Berges H."/>
            <person name="Blanchet N."/>
            <person name="Boniface M.C."/>
            <person name="Brunel D."/>
            <person name="Catrice O."/>
            <person name="Chaidir N."/>
            <person name="Claudel C."/>
            <person name="Donnadieu C."/>
            <person name="Faraut T."/>
            <person name="Fievet G."/>
            <person name="Helmstetter N."/>
            <person name="King M."/>
            <person name="Knapp S.J."/>
            <person name="Lai Z."/>
            <person name="Le Paslier M.C."/>
            <person name="Lippi Y."/>
            <person name="Lorenzon L."/>
            <person name="Mandel J.R."/>
            <person name="Marage G."/>
            <person name="Marchand G."/>
            <person name="Marquand E."/>
            <person name="Bret-Mestries E."/>
            <person name="Morien E."/>
            <person name="Nambeesan S."/>
            <person name="Nguyen T."/>
            <person name="Pegot-Espagnet P."/>
            <person name="Pouilly N."/>
            <person name="Raftis F."/>
            <person name="Sallet E."/>
            <person name="Schiex T."/>
            <person name="Thomas J."/>
            <person name="Vandecasteele C."/>
            <person name="Vares D."/>
            <person name="Vear F."/>
            <person name="Vautrin S."/>
            <person name="Crespi M."/>
            <person name="Mangin B."/>
            <person name="Burke J.M."/>
            <person name="Salse J."/>
            <person name="Munos S."/>
            <person name="Vincourt P."/>
            <person name="Rieseberg L.H."/>
            <person name="Langlade N.B."/>
        </authorList>
    </citation>
    <scope>NUCLEOTIDE SEQUENCE</scope>
    <source>
        <tissue evidence="1">Leaves</tissue>
    </source>
</reference>
<keyword evidence="2" id="KW-1185">Reference proteome</keyword>
<evidence type="ECO:0000313" key="1">
    <source>
        <dbReference type="EMBL" id="KAF5822853.1"/>
    </source>
</evidence>
<comment type="caution">
    <text evidence="1">The sequence shown here is derived from an EMBL/GenBank/DDBJ whole genome shotgun (WGS) entry which is preliminary data.</text>
</comment>
<dbReference type="AlphaFoldDB" id="A0A9K3JW76"/>
<dbReference type="Gramene" id="mRNA:HanXRQr2_Chr01g0031751">
    <property type="protein sequence ID" value="CDS:HanXRQr2_Chr01g0031751.1"/>
    <property type="gene ID" value="HanXRQr2_Chr01g0031751"/>
</dbReference>
<sequence length="89" mass="10206">MSCTLSFGCFSKKILICDIHVSTQRSYRNVHHCRRTRRGIKATPFSSPARQLLYHMTTAVPRVSPENTTGRCCATESFSKPQFHSIHHR</sequence>
<proteinExistence type="predicted"/>
<organism evidence="1 2">
    <name type="scientific">Helianthus annuus</name>
    <name type="common">Common sunflower</name>
    <dbReference type="NCBI Taxonomy" id="4232"/>
    <lineage>
        <taxon>Eukaryota</taxon>
        <taxon>Viridiplantae</taxon>
        <taxon>Streptophyta</taxon>
        <taxon>Embryophyta</taxon>
        <taxon>Tracheophyta</taxon>
        <taxon>Spermatophyta</taxon>
        <taxon>Magnoliopsida</taxon>
        <taxon>eudicotyledons</taxon>
        <taxon>Gunneridae</taxon>
        <taxon>Pentapetalae</taxon>
        <taxon>asterids</taxon>
        <taxon>campanulids</taxon>
        <taxon>Asterales</taxon>
        <taxon>Asteraceae</taxon>
        <taxon>Asteroideae</taxon>
        <taxon>Heliantheae alliance</taxon>
        <taxon>Heliantheae</taxon>
        <taxon>Helianthus</taxon>
    </lineage>
</organism>
<name>A0A9K3JW76_HELAN</name>
<dbReference type="Proteomes" id="UP000215914">
    <property type="component" value="Unassembled WGS sequence"/>
</dbReference>
<gene>
    <name evidence="1" type="ORF">HanXRQr2_Chr01g0031751</name>
</gene>
<accession>A0A9K3JW76</accession>
<dbReference type="EMBL" id="MNCJ02000316">
    <property type="protein sequence ID" value="KAF5822853.1"/>
    <property type="molecule type" value="Genomic_DNA"/>
</dbReference>
<reference evidence="1" key="2">
    <citation type="submission" date="2020-06" db="EMBL/GenBank/DDBJ databases">
        <title>Helianthus annuus Genome sequencing and assembly Release 2.</title>
        <authorList>
            <person name="Gouzy J."/>
            <person name="Langlade N."/>
            <person name="Munos S."/>
        </authorList>
    </citation>
    <scope>NUCLEOTIDE SEQUENCE</scope>
    <source>
        <tissue evidence="1">Leaves</tissue>
    </source>
</reference>
<evidence type="ECO:0000313" key="2">
    <source>
        <dbReference type="Proteomes" id="UP000215914"/>
    </source>
</evidence>
<protein>
    <submittedName>
        <fullName evidence="1">Uncharacterized protein</fullName>
    </submittedName>
</protein>